<keyword evidence="6" id="KW-1185">Reference proteome</keyword>
<sequence length="263" mass="30768">MYKPAMLSLYPSHTRLFIWPTRLLYFGLSQYLAAHSYATAALHIGVYQPFKIKIGNGNWQSCRCAFIPTGIKHELDFGRGIHAKLFIERDSADFLYFKRRFPYAEKSITLFQDADLLEKFLWLYEENPDKKQIEQFLDQLLICDESLDLKLDMRVQSALDLICNAPERNFSSDYLAAHIALSESRFLHLFKENIHVPYRRFRTWKRLFLAVEHLNRSDNMTYAALEAGFCDASHFSHCFRDTFGVNPGFVLKGIERFEVKSNP</sequence>
<dbReference type="InterPro" id="IPR018060">
    <property type="entry name" value="HTH_AraC"/>
</dbReference>
<dbReference type="InterPro" id="IPR018062">
    <property type="entry name" value="HTH_AraC-typ_CS"/>
</dbReference>
<accession>A0ABR9D551</accession>
<dbReference type="Gene3D" id="1.10.10.60">
    <property type="entry name" value="Homeodomain-like"/>
    <property type="match status" value="1"/>
</dbReference>
<dbReference type="Proteomes" id="UP000652176">
    <property type="component" value="Unassembled WGS sequence"/>
</dbReference>
<evidence type="ECO:0000256" key="2">
    <source>
        <dbReference type="ARBA" id="ARBA00023125"/>
    </source>
</evidence>
<dbReference type="PROSITE" id="PS00041">
    <property type="entry name" value="HTH_ARAC_FAMILY_1"/>
    <property type="match status" value="1"/>
</dbReference>
<keyword evidence="3" id="KW-0804">Transcription</keyword>
<dbReference type="SMART" id="SM00342">
    <property type="entry name" value="HTH_ARAC"/>
    <property type="match status" value="1"/>
</dbReference>
<evidence type="ECO:0000256" key="1">
    <source>
        <dbReference type="ARBA" id="ARBA00023015"/>
    </source>
</evidence>
<keyword evidence="2" id="KW-0238">DNA-binding</keyword>
<dbReference type="SUPFAM" id="SSF46689">
    <property type="entry name" value="Homeodomain-like"/>
    <property type="match status" value="1"/>
</dbReference>
<keyword evidence="1" id="KW-0805">Transcription regulation</keyword>
<proteinExistence type="predicted"/>
<evidence type="ECO:0000313" key="6">
    <source>
        <dbReference type="Proteomes" id="UP000652176"/>
    </source>
</evidence>
<organism evidence="5 6">
    <name type="scientific">Methylomonas albis</name>
    <dbReference type="NCBI Taxonomy" id="1854563"/>
    <lineage>
        <taxon>Bacteria</taxon>
        <taxon>Pseudomonadati</taxon>
        <taxon>Pseudomonadota</taxon>
        <taxon>Gammaproteobacteria</taxon>
        <taxon>Methylococcales</taxon>
        <taxon>Methylococcaceae</taxon>
        <taxon>Methylomonas</taxon>
    </lineage>
</organism>
<evidence type="ECO:0000259" key="4">
    <source>
        <dbReference type="PROSITE" id="PS01124"/>
    </source>
</evidence>
<gene>
    <name evidence="5" type="ORF">IE877_18945</name>
</gene>
<dbReference type="EMBL" id="JACXSS010000001">
    <property type="protein sequence ID" value="MBD9357921.1"/>
    <property type="molecule type" value="Genomic_DNA"/>
</dbReference>
<dbReference type="PROSITE" id="PS01124">
    <property type="entry name" value="HTH_ARAC_FAMILY_2"/>
    <property type="match status" value="1"/>
</dbReference>
<evidence type="ECO:0000313" key="5">
    <source>
        <dbReference type="EMBL" id="MBD9357921.1"/>
    </source>
</evidence>
<comment type="caution">
    <text evidence="5">The sequence shown here is derived from an EMBL/GenBank/DDBJ whole genome shotgun (WGS) entry which is preliminary data.</text>
</comment>
<evidence type="ECO:0000256" key="3">
    <source>
        <dbReference type="ARBA" id="ARBA00023163"/>
    </source>
</evidence>
<feature type="domain" description="HTH araC/xylS-type" evidence="4">
    <location>
        <begin position="156"/>
        <end position="253"/>
    </location>
</feature>
<dbReference type="Pfam" id="PF12833">
    <property type="entry name" value="HTH_18"/>
    <property type="match status" value="1"/>
</dbReference>
<dbReference type="InterPro" id="IPR009057">
    <property type="entry name" value="Homeodomain-like_sf"/>
</dbReference>
<name>A0ABR9D551_9GAMM</name>
<dbReference type="PANTHER" id="PTHR11019:SF159">
    <property type="entry name" value="TRANSCRIPTIONAL REGULATOR-RELATED"/>
    <property type="match status" value="1"/>
</dbReference>
<dbReference type="RefSeq" id="WP_192376169.1">
    <property type="nucleotide sequence ID" value="NZ_CAJHIV010000001.1"/>
</dbReference>
<reference evidence="5 6" key="1">
    <citation type="submission" date="2020-09" db="EMBL/GenBank/DDBJ databases">
        <title>Methylomonas albis sp. nov. and Methylomonas fluvii sp. nov.: Two cold-adapted methanotrophs from the River Elbe and an amended description of Methylovulum psychrotolerans strain Eb1.</title>
        <authorList>
            <person name="Bussmann I.K."/>
            <person name="Klings K.-W."/>
            <person name="Warnstedt J."/>
            <person name="Hoppert M."/>
            <person name="Saborowski A."/>
            <person name="Horn F."/>
            <person name="Liebner S."/>
        </authorList>
    </citation>
    <scope>NUCLEOTIDE SEQUENCE [LARGE SCALE GENOMIC DNA]</scope>
    <source>
        <strain evidence="5 6">EbA</strain>
    </source>
</reference>
<dbReference type="PANTHER" id="PTHR11019">
    <property type="entry name" value="HTH-TYPE TRANSCRIPTIONAL REGULATOR NIMR"/>
    <property type="match status" value="1"/>
</dbReference>
<protein>
    <submittedName>
        <fullName evidence="5">Helix-turn-helix transcriptional regulator</fullName>
    </submittedName>
</protein>